<dbReference type="KEGG" id="hlt:I7X12_09830"/>
<evidence type="ECO:0000256" key="2">
    <source>
        <dbReference type="ARBA" id="ARBA00022475"/>
    </source>
</evidence>
<name>A0A7U3WB81_9EURY</name>
<organism evidence="7 8">
    <name type="scientific">Halosimplex litoreum</name>
    <dbReference type="NCBI Taxonomy" id="1198301"/>
    <lineage>
        <taxon>Archaea</taxon>
        <taxon>Methanobacteriati</taxon>
        <taxon>Methanobacteriota</taxon>
        <taxon>Stenosarchaea group</taxon>
        <taxon>Halobacteria</taxon>
        <taxon>Halobacteriales</taxon>
        <taxon>Haloarculaceae</taxon>
        <taxon>Halosimplex</taxon>
    </lineage>
</organism>
<dbReference type="PANTHER" id="PTHR33452">
    <property type="entry name" value="OXIDOREDUCTASE CATD-RELATED"/>
    <property type="match status" value="1"/>
</dbReference>
<accession>A0A7U3WB81</accession>
<dbReference type="RefSeq" id="WP_198063636.1">
    <property type="nucleotide sequence ID" value="NZ_CP065856.1"/>
</dbReference>
<gene>
    <name evidence="7" type="ORF">I7X12_09830</name>
</gene>
<feature type="transmembrane region" description="Helical" evidence="6">
    <location>
        <begin position="114"/>
        <end position="132"/>
    </location>
</feature>
<dbReference type="EMBL" id="CP065856">
    <property type="protein sequence ID" value="QPV64876.1"/>
    <property type="molecule type" value="Genomic_DNA"/>
</dbReference>
<feature type="transmembrane region" description="Helical" evidence="6">
    <location>
        <begin position="85"/>
        <end position="107"/>
    </location>
</feature>
<evidence type="ECO:0000256" key="4">
    <source>
        <dbReference type="ARBA" id="ARBA00022989"/>
    </source>
</evidence>
<dbReference type="InterPro" id="IPR051907">
    <property type="entry name" value="DoxX-like_oxidoreductase"/>
</dbReference>
<dbReference type="GO" id="GO:0005886">
    <property type="term" value="C:plasma membrane"/>
    <property type="evidence" value="ECO:0007669"/>
    <property type="project" value="UniProtKB-SubCell"/>
</dbReference>
<feature type="transmembrane region" description="Helical" evidence="6">
    <location>
        <begin position="25"/>
        <end position="46"/>
    </location>
</feature>
<dbReference type="GeneID" id="60588793"/>
<keyword evidence="8" id="KW-1185">Reference proteome</keyword>
<evidence type="ECO:0000256" key="5">
    <source>
        <dbReference type="ARBA" id="ARBA00023136"/>
    </source>
</evidence>
<evidence type="ECO:0000256" key="1">
    <source>
        <dbReference type="ARBA" id="ARBA00004651"/>
    </source>
</evidence>
<protein>
    <submittedName>
        <fullName evidence="7">DoxX family protein</fullName>
    </submittedName>
</protein>
<dbReference type="InterPro" id="IPR032808">
    <property type="entry name" value="DoxX"/>
</dbReference>
<feature type="transmembrane region" description="Helical" evidence="6">
    <location>
        <begin position="144"/>
        <end position="166"/>
    </location>
</feature>
<comment type="subcellular location">
    <subcellularLocation>
        <location evidence="1">Cell membrane</location>
        <topology evidence="1">Multi-pass membrane protein</topology>
    </subcellularLocation>
</comment>
<dbReference type="PANTHER" id="PTHR33452:SF1">
    <property type="entry name" value="INNER MEMBRANE PROTEIN YPHA-RELATED"/>
    <property type="match status" value="1"/>
</dbReference>
<sequence>MSTQRRTLDAELFGRETNFEYSEDWIGYALLGLRVVIAWIFLQAGLDKLLAGDWTAAGYLENAIPAGNPFGFWDALAAAPLVDPLVIWGQILIGLALLAGVAVRFAALCGALQMILFWMSHLSGGVMAGFPIEHGWVVSSHVVYALLLFGLGAIGAGRILGVDAYLEQTGIVRSYPRVRYFLG</sequence>
<evidence type="ECO:0000313" key="7">
    <source>
        <dbReference type="EMBL" id="QPV64876.1"/>
    </source>
</evidence>
<dbReference type="OrthoDB" id="199518at2157"/>
<dbReference type="Proteomes" id="UP000595001">
    <property type="component" value="Chromosome"/>
</dbReference>
<keyword evidence="5 6" id="KW-0472">Membrane</keyword>
<evidence type="ECO:0000256" key="6">
    <source>
        <dbReference type="SAM" id="Phobius"/>
    </source>
</evidence>
<reference evidence="7 8" key="1">
    <citation type="submission" date="2020-12" db="EMBL/GenBank/DDBJ databases">
        <title>Halosimplex halophilum sp. nov. and Halosimplex salinum sp. nov., two new members of the genus Halosimplex.</title>
        <authorList>
            <person name="Cui H.L."/>
        </authorList>
    </citation>
    <scope>NUCLEOTIDE SEQUENCE [LARGE SCALE GENOMIC DNA]</scope>
    <source>
        <strain evidence="7 8">YGH94</strain>
    </source>
</reference>
<evidence type="ECO:0000256" key="3">
    <source>
        <dbReference type="ARBA" id="ARBA00022692"/>
    </source>
</evidence>
<dbReference type="AlphaFoldDB" id="A0A7U3WB81"/>
<keyword evidence="4 6" id="KW-1133">Transmembrane helix</keyword>
<evidence type="ECO:0000313" key="8">
    <source>
        <dbReference type="Proteomes" id="UP000595001"/>
    </source>
</evidence>
<keyword evidence="2" id="KW-1003">Cell membrane</keyword>
<keyword evidence="3 6" id="KW-0812">Transmembrane</keyword>
<proteinExistence type="predicted"/>
<dbReference type="Pfam" id="PF07681">
    <property type="entry name" value="DoxX"/>
    <property type="match status" value="1"/>
</dbReference>